<evidence type="ECO:0000313" key="7">
    <source>
        <dbReference type="EMBL" id="ADU25732.1"/>
    </source>
</evidence>
<dbReference type="AlphaFoldDB" id="E6U653"/>
<evidence type="ECO:0000256" key="5">
    <source>
        <dbReference type="ARBA" id="ARBA00023002"/>
    </source>
</evidence>
<dbReference type="Proteomes" id="UP000001551">
    <property type="component" value="Chromosome"/>
</dbReference>
<dbReference type="SUPFAM" id="SSF55469">
    <property type="entry name" value="FMN-dependent nitroreductase-like"/>
    <property type="match status" value="1"/>
</dbReference>
<evidence type="ECO:0000256" key="2">
    <source>
        <dbReference type="ARBA" id="ARBA00007118"/>
    </source>
</evidence>
<dbReference type="Gene3D" id="3.40.109.10">
    <property type="entry name" value="NADH Oxidase"/>
    <property type="match status" value="1"/>
</dbReference>
<keyword evidence="4" id="KW-0288">FMN</keyword>
<dbReference type="InterPro" id="IPR029479">
    <property type="entry name" value="Nitroreductase"/>
</dbReference>
<dbReference type="RefSeq" id="WP_013484113.1">
    <property type="nucleotide sequence ID" value="NC_014828.1"/>
</dbReference>
<gene>
    <name evidence="7" type="ordered locus">Ethha_0145</name>
</gene>
<dbReference type="STRING" id="663278.Ethha_0145"/>
<dbReference type="Pfam" id="PF00881">
    <property type="entry name" value="Nitroreductase"/>
    <property type="match status" value="2"/>
</dbReference>
<evidence type="ECO:0000259" key="6">
    <source>
        <dbReference type="Pfam" id="PF00881"/>
    </source>
</evidence>
<reference evidence="7 8" key="1">
    <citation type="submission" date="2010-12" db="EMBL/GenBank/DDBJ databases">
        <title>Complete sequence of Ethanoligenens harbinense YUAN-3.</title>
        <authorList>
            <person name="Lucas S."/>
            <person name="Copeland A."/>
            <person name="Lapidus A."/>
            <person name="Cheng J.-F."/>
            <person name="Bruce D."/>
            <person name="Goodwin L."/>
            <person name="Pitluck S."/>
            <person name="Chertkov O."/>
            <person name="Misra M."/>
            <person name="Detter J.C."/>
            <person name="Han C."/>
            <person name="Tapia R."/>
            <person name="Land M."/>
            <person name="Hauser L."/>
            <person name="Jeffries C."/>
            <person name="Kyrpides N."/>
            <person name="Ivanova N."/>
            <person name="Mikhailova N."/>
            <person name="Wang A."/>
            <person name="Mouttaki H."/>
            <person name="He Z."/>
            <person name="Zhou J."/>
            <person name="Hemme C.L."/>
            <person name="Woyke T."/>
        </authorList>
    </citation>
    <scope>NUCLEOTIDE SEQUENCE [LARGE SCALE GENOMIC DNA]</scope>
    <source>
        <strain evidence="8">DSM 18485 / JCM 12961 / CGMCC 1.5033 / YUAN-3</strain>
    </source>
</reference>
<dbReference type="KEGG" id="eha:Ethha_0145"/>
<feature type="domain" description="Nitroreductase" evidence="6">
    <location>
        <begin position="68"/>
        <end position="146"/>
    </location>
</feature>
<dbReference type="InterPro" id="IPR000415">
    <property type="entry name" value="Nitroreductase-like"/>
</dbReference>
<evidence type="ECO:0000313" key="8">
    <source>
        <dbReference type="Proteomes" id="UP000001551"/>
    </source>
</evidence>
<proteinExistence type="inferred from homology"/>
<dbReference type="HOGENOM" id="CLU_070764_7_1_9"/>
<comment type="cofactor">
    <cofactor evidence="1">
        <name>FMN</name>
        <dbReference type="ChEBI" id="CHEBI:58210"/>
    </cofactor>
</comment>
<evidence type="ECO:0000256" key="4">
    <source>
        <dbReference type="ARBA" id="ARBA00022643"/>
    </source>
</evidence>
<dbReference type="GO" id="GO:0016491">
    <property type="term" value="F:oxidoreductase activity"/>
    <property type="evidence" value="ECO:0007669"/>
    <property type="project" value="UniProtKB-KW"/>
</dbReference>
<comment type="similarity">
    <text evidence="2">Belongs to the nitroreductase family.</text>
</comment>
<accession>E6U653</accession>
<keyword evidence="5" id="KW-0560">Oxidoreductase</keyword>
<keyword evidence="3" id="KW-0285">Flavoprotein</keyword>
<dbReference type="CDD" id="cd20609">
    <property type="entry name" value="nitroreductase"/>
    <property type="match status" value="1"/>
</dbReference>
<sequence>MEFQQVIRTRYSVRKFKDTPIPSEVLTRILKAGQLAPSACNRQPQRILVAQSAEALEKIRPCTPCHFGAPVVLLACCDRSTGEEIVGSERDFGRVDVSIALTQIMLAATDLGVGSLWVGMFEPQKLRKAFRIPEQYEIVSLMPLGYPADDAVPNPRMHDVREPLDHTVFYDTF</sequence>
<dbReference type="PANTHER" id="PTHR43673:SF2">
    <property type="entry name" value="NITROREDUCTASE"/>
    <property type="match status" value="1"/>
</dbReference>
<keyword evidence="8" id="KW-1185">Reference proteome</keyword>
<organism evidence="7 8">
    <name type="scientific">Ethanoligenens harbinense (strain DSM 18485 / JCM 12961 / CGMCC 1.5033 / YUAN-3)</name>
    <dbReference type="NCBI Taxonomy" id="663278"/>
    <lineage>
        <taxon>Bacteria</taxon>
        <taxon>Bacillati</taxon>
        <taxon>Bacillota</taxon>
        <taxon>Clostridia</taxon>
        <taxon>Eubacteriales</taxon>
        <taxon>Oscillospiraceae</taxon>
        <taxon>Ethanoligenens</taxon>
    </lineage>
</organism>
<protein>
    <submittedName>
        <fullName evidence="7">Nitroreductase</fullName>
    </submittedName>
</protein>
<dbReference type="PANTHER" id="PTHR43673">
    <property type="entry name" value="NAD(P)H NITROREDUCTASE YDGI-RELATED"/>
    <property type="match status" value="1"/>
</dbReference>
<name>E6U653_ETHHY</name>
<evidence type="ECO:0000256" key="3">
    <source>
        <dbReference type="ARBA" id="ARBA00022630"/>
    </source>
</evidence>
<dbReference type="EMBL" id="CP002400">
    <property type="protein sequence ID" value="ADU25732.1"/>
    <property type="molecule type" value="Genomic_DNA"/>
</dbReference>
<evidence type="ECO:0000256" key="1">
    <source>
        <dbReference type="ARBA" id="ARBA00001917"/>
    </source>
</evidence>
<feature type="domain" description="Nitroreductase" evidence="6">
    <location>
        <begin position="7"/>
        <end position="61"/>
    </location>
</feature>
<dbReference type="eggNOG" id="COG0778">
    <property type="taxonomic scope" value="Bacteria"/>
</dbReference>